<evidence type="ECO:0000313" key="2">
    <source>
        <dbReference type="Proteomes" id="UP000004978"/>
    </source>
</evidence>
<dbReference type="EMBL" id="AFXA01000008">
    <property type="protein sequence ID" value="EGV00414.1"/>
    <property type="molecule type" value="Genomic_DNA"/>
</dbReference>
<dbReference type="Proteomes" id="UP000004978">
    <property type="component" value="Unassembled WGS sequence"/>
</dbReference>
<evidence type="ECO:0000313" key="1">
    <source>
        <dbReference type="EMBL" id="EGV00414.1"/>
    </source>
</evidence>
<sequence>MEKITNLLNLYLRFYKKAEVYHQINYFFVNIKKTA</sequence>
<reference evidence="1 2" key="1">
    <citation type="journal article" date="2013" name="Genome Announc.">
        <title>Genome Sequence of Mycoplasma columbinum Strain SF7.</title>
        <authorList>
            <person name="Guo Z."/>
            <person name="Xu X."/>
            <person name="Zheng Q."/>
            <person name="Li T."/>
            <person name="Kuang S."/>
            <person name="Zhang Z."/>
            <person name="Chen Y."/>
            <person name="Lu X."/>
            <person name="Zhou R."/>
            <person name="Bi D."/>
            <person name="Jin H."/>
        </authorList>
    </citation>
    <scope>NUCLEOTIDE SEQUENCE [LARGE SCALE GENOMIC DNA]</scope>
    <source>
        <strain evidence="1 2">SF7</strain>
    </source>
</reference>
<keyword evidence="2" id="KW-1185">Reference proteome</keyword>
<protein>
    <submittedName>
        <fullName evidence="1">Uncharacterized protein</fullName>
    </submittedName>
</protein>
<organism evidence="1 2">
    <name type="scientific">Mycoplasmopsis columbina SF7</name>
    <dbReference type="NCBI Taxonomy" id="1037410"/>
    <lineage>
        <taxon>Bacteria</taxon>
        <taxon>Bacillati</taxon>
        <taxon>Mycoplasmatota</taxon>
        <taxon>Mycoplasmoidales</taxon>
        <taxon>Metamycoplasmataceae</taxon>
        <taxon>Mycoplasmopsis</taxon>
    </lineage>
</organism>
<proteinExistence type="predicted"/>
<accession>F9UJN3</accession>
<dbReference type="AlphaFoldDB" id="F9UJN3"/>
<comment type="caution">
    <text evidence="1">The sequence shown here is derived from an EMBL/GenBank/DDBJ whole genome shotgun (WGS) entry which is preliminary data.</text>
</comment>
<name>F9UJN3_9BACT</name>
<gene>
    <name evidence="1" type="ORF">MCSF7_00396</name>
</gene>